<protein>
    <submittedName>
        <fullName evidence="2">Uncharacterized protein</fullName>
    </submittedName>
</protein>
<gene>
    <name evidence="2" type="ORF">LX32DRAFT_166715</name>
</gene>
<reference evidence="2" key="1">
    <citation type="submission" date="2021-06" db="EMBL/GenBank/DDBJ databases">
        <title>Comparative genomics, transcriptomics and evolutionary studies reveal genomic signatures of adaptation to plant cell wall in hemibiotrophic fungi.</title>
        <authorList>
            <consortium name="DOE Joint Genome Institute"/>
            <person name="Baroncelli R."/>
            <person name="Diaz J.F."/>
            <person name="Benocci T."/>
            <person name="Peng M."/>
            <person name="Battaglia E."/>
            <person name="Haridas S."/>
            <person name="Andreopoulos W."/>
            <person name="Labutti K."/>
            <person name="Pangilinan J."/>
            <person name="Floch G.L."/>
            <person name="Makela M.R."/>
            <person name="Henrissat B."/>
            <person name="Grigoriev I.V."/>
            <person name="Crouch J.A."/>
            <person name="De Vries R.P."/>
            <person name="Sukno S.A."/>
            <person name="Thon M.R."/>
        </authorList>
    </citation>
    <scope>NUCLEOTIDE SEQUENCE</scope>
    <source>
        <strain evidence="2">MAFF235873</strain>
    </source>
</reference>
<evidence type="ECO:0000313" key="2">
    <source>
        <dbReference type="EMBL" id="KAK2032663.1"/>
    </source>
</evidence>
<feature type="region of interest" description="Disordered" evidence="1">
    <location>
        <begin position="64"/>
        <end position="97"/>
    </location>
</feature>
<evidence type="ECO:0000313" key="3">
    <source>
        <dbReference type="Proteomes" id="UP001232148"/>
    </source>
</evidence>
<sequence length="124" mass="13158">MAPGSSKLFVPAAAAAAAAAAVTPTLHGESAVRRRLFPGGGGGRRCIERPRRSRVCLAFEKMNHRNARNMLPGPPSSPPPQREQSTGTVKPPPSSRHWIPTRCSGIQSYLPHRSSVTVVGGQSK</sequence>
<dbReference type="EMBL" id="MU842828">
    <property type="protein sequence ID" value="KAK2032663.1"/>
    <property type="molecule type" value="Genomic_DNA"/>
</dbReference>
<accession>A0AAD9HPH9</accession>
<keyword evidence="3" id="KW-1185">Reference proteome</keyword>
<dbReference type="Proteomes" id="UP001232148">
    <property type="component" value="Unassembled WGS sequence"/>
</dbReference>
<name>A0AAD9HPH9_9PEZI</name>
<dbReference type="AlphaFoldDB" id="A0AAD9HPH9"/>
<organism evidence="2 3">
    <name type="scientific">Colletotrichum zoysiae</name>
    <dbReference type="NCBI Taxonomy" id="1216348"/>
    <lineage>
        <taxon>Eukaryota</taxon>
        <taxon>Fungi</taxon>
        <taxon>Dikarya</taxon>
        <taxon>Ascomycota</taxon>
        <taxon>Pezizomycotina</taxon>
        <taxon>Sordariomycetes</taxon>
        <taxon>Hypocreomycetidae</taxon>
        <taxon>Glomerellales</taxon>
        <taxon>Glomerellaceae</taxon>
        <taxon>Colletotrichum</taxon>
        <taxon>Colletotrichum graminicola species complex</taxon>
    </lineage>
</organism>
<proteinExistence type="predicted"/>
<feature type="compositionally biased region" description="Pro residues" evidence="1">
    <location>
        <begin position="72"/>
        <end position="81"/>
    </location>
</feature>
<comment type="caution">
    <text evidence="2">The sequence shown here is derived from an EMBL/GenBank/DDBJ whole genome shotgun (WGS) entry which is preliminary data.</text>
</comment>
<evidence type="ECO:0000256" key="1">
    <source>
        <dbReference type="SAM" id="MobiDB-lite"/>
    </source>
</evidence>